<comment type="caution">
    <text evidence="1">The sequence shown here is derived from an EMBL/GenBank/DDBJ whole genome shotgun (WGS) entry which is preliminary data.</text>
</comment>
<evidence type="ECO:0000313" key="2">
    <source>
        <dbReference type="Proteomes" id="UP000825729"/>
    </source>
</evidence>
<evidence type="ECO:0000313" key="1">
    <source>
        <dbReference type="EMBL" id="KAG9442448.1"/>
    </source>
</evidence>
<gene>
    <name evidence="1" type="ORF">H6P81_018302</name>
</gene>
<dbReference type="Proteomes" id="UP000825729">
    <property type="component" value="Unassembled WGS sequence"/>
</dbReference>
<keyword evidence="2" id="KW-1185">Reference proteome</keyword>
<dbReference type="EMBL" id="JAINDJ010000007">
    <property type="protein sequence ID" value="KAG9442448.1"/>
    <property type="molecule type" value="Genomic_DNA"/>
</dbReference>
<name>A0AAV7E107_ARIFI</name>
<proteinExistence type="predicted"/>
<sequence>MEEFGWMLDGIRPSRDHEADTRTMEAKLRKWVCEINTGSCFNLQKIARTILELFCGSRPSLSLAGGTTLIPAWLKNRDTETPFMGQVTLGLRVEGTGKYVIEREYWGRRRWREDRRQFESPIDCVVRSEK</sequence>
<reference evidence="1 2" key="1">
    <citation type="submission" date="2021-07" db="EMBL/GenBank/DDBJ databases">
        <title>The Aristolochia fimbriata genome: insights into angiosperm evolution, floral development and chemical biosynthesis.</title>
        <authorList>
            <person name="Jiao Y."/>
        </authorList>
    </citation>
    <scope>NUCLEOTIDE SEQUENCE [LARGE SCALE GENOMIC DNA]</scope>
    <source>
        <strain evidence="1">IBCAS-2021</strain>
        <tissue evidence="1">Leaf</tissue>
    </source>
</reference>
<dbReference type="AlphaFoldDB" id="A0AAV7E107"/>
<protein>
    <submittedName>
        <fullName evidence="1">Uncharacterized protein</fullName>
    </submittedName>
</protein>
<accession>A0AAV7E107</accession>
<organism evidence="1 2">
    <name type="scientific">Aristolochia fimbriata</name>
    <name type="common">White veined hardy Dutchman's pipe vine</name>
    <dbReference type="NCBI Taxonomy" id="158543"/>
    <lineage>
        <taxon>Eukaryota</taxon>
        <taxon>Viridiplantae</taxon>
        <taxon>Streptophyta</taxon>
        <taxon>Embryophyta</taxon>
        <taxon>Tracheophyta</taxon>
        <taxon>Spermatophyta</taxon>
        <taxon>Magnoliopsida</taxon>
        <taxon>Magnoliidae</taxon>
        <taxon>Piperales</taxon>
        <taxon>Aristolochiaceae</taxon>
        <taxon>Aristolochia</taxon>
    </lineage>
</organism>